<dbReference type="OrthoDB" id="9774475at2"/>
<gene>
    <name evidence="2" type="ORF">DESME_02535</name>
</gene>
<dbReference type="KEGG" id="dmt:DESME_02535"/>
<name>W0E9Z9_9FIRM</name>
<dbReference type="InterPro" id="IPR014729">
    <property type="entry name" value="Rossmann-like_a/b/a_fold"/>
</dbReference>
<organism evidence="2 3">
    <name type="scientific">Desulfitobacterium metallireducens DSM 15288</name>
    <dbReference type="NCBI Taxonomy" id="871968"/>
    <lineage>
        <taxon>Bacteria</taxon>
        <taxon>Bacillati</taxon>
        <taxon>Bacillota</taxon>
        <taxon>Clostridia</taxon>
        <taxon>Eubacteriales</taxon>
        <taxon>Desulfitobacteriaceae</taxon>
        <taxon>Desulfitobacterium</taxon>
    </lineage>
</organism>
<dbReference type="SUPFAM" id="SSF52402">
    <property type="entry name" value="Adenine nucleotide alpha hydrolases-like"/>
    <property type="match status" value="1"/>
</dbReference>
<dbReference type="STRING" id="871968.DESME_02535"/>
<dbReference type="InterPro" id="IPR002500">
    <property type="entry name" value="PAPS_reduct_dom"/>
</dbReference>
<evidence type="ECO:0000313" key="3">
    <source>
        <dbReference type="Proteomes" id="UP000010847"/>
    </source>
</evidence>
<sequence length="499" mass="58225">MSITKQNIKELYEIIKNLYLEDDIPWVVGYSGGKDSTATLQLVWLALSELPLELRKRKAVHVICTDTLVESPVVAKWVEISLERMKNRAKALDMPIIPHRLIPDYNDTFWVNLLGRGYPFPHTNFRWCTDRLKIKPANTFVQNIVSSYGEVILLLGTRKAESANRARTMQHYENLRVRDFLSPNETMQNELVFSPLENWTNDDVWTFLMQYKNPWGHSNKDLLTMYRGATEDGECPLIINSDTPSCGKSRFGCWVCTLVEQDKSMAAMIMNDSEKEWMTPLLEFRNEIGDAEADRSRRDFRRMTGNTHMFKGRLVHGPYIKSVREGWLKKLLTIQTEINQNGPEEFRNLELITLEELNIIRQIWLDEKHEFDDSLPDIYKEVTGRDFVIFLHHLETSYGKAEWEILADVCHALYPDEKLLFEMTARIVDIEQKSSDIKQRKGILGDIEAQIKRGFFRDEEDAKAFTVAKVQRKKNMGAFYDKNAESEEEQLNFYKVEDN</sequence>
<protein>
    <submittedName>
        <fullName evidence="2">Sulfurtransferase DndC</fullName>
    </submittedName>
</protein>
<evidence type="ECO:0000259" key="1">
    <source>
        <dbReference type="Pfam" id="PF01507"/>
    </source>
</evidence>
<dbReference type="PANTHER" id="PTHR43196">
    <property type="entry name" value="SULFATE ADENYLYLTRANSFERASE SUBUNIT 2"/>
    <property type="match status" value="1"/>
</dbReference>
<dbReference type="EMBL" id="CP007032">
    <property type="protein sequence ID" value="AHF06059.1"/>
    <property type="molecule type" value="Genomic_DNA"/>
</dbReference>
<evidence type="ECO:0000313" key="2">
    <source>
        <dbReference type="EMBL" id="AHF06059.1"/>
    </source>
</evidence>
<dbReference type="NCBIfam" id="TIGR03183">
    <property type="entry name" value="DNA_S_dndC"/>
    <property type="match status" value="1"/>
</dbReference>
<dbReference type="NCBIfam" id="NF005316">
    <property type="entry name" value="PRK06850.1"/>
    <property type="match status" value="1"/>
</dbReference>
<dbReference type="AlphaFoldDB" id="W0E9Z9"/>
<dbReference type="GO" id="GO:0016740">
    <property type="term" value="F:transferase activity"/>
    <property type="evidence" value="ECO:0007669"/>
    <property type="project" value="UniProtKB-KW"/>
</dbReference>
<dbReference type="Proteomes" id="UP000010847">
    <property type="component" value="Chromosome"/>
</dbReference>
<dbReference type="PANTHER" id="PTHR43196:SF2">
    <property type="entry name" value="PHOSPHOADENOSINE PHOSPHOSULFATE REDUCTASE"/>
    <property type="match status" value="1"/>
</dbReference>
<proteinExistence type="predicted"/>
<dbReference type="Gene3D" id="3.40.50.620">
    <property type="entry name" value="HUPs"/>
    <property type="match status" value="1"/>
</dbReference>
<keyword evidence="3" id="KW-1185">Reference proteome</keyword>
<feature type="domain" description="Phosphoadenosine phosphosulphate reductase" evidence="1">
    <location>
        <begin position="27"/>
        <end position="210"/>
    </location>
</feature>
<dbReference type="InterPro" id="IPR017598">
    <property type="entry name" value="SulphurTrfase_DndC"/>
</dbReference>
<dbReference type="InterPro" id="IPR050128">
    <property type="entry name" value="Sulfate_adenylyltrnsfr_sub2"/>
</dbReference>
<keyword evidence="2" id="KW-0808">Transferase</keyword>
<dbReference type="eggNOG" id="COG0175">
    <property type="taxonomic scope" value="Bacteria"/>
</dbReference>
<dbReference type="Pfam" id="PF01507">
    <property type="entry name" value="PAPS_reduct"/>
    <property type="match status" value="1"/>
</dbReference>
<dbReference type="RefSeq" id="WP_006717309.1">
    <property type="nucleotide sequence ID" value="NZ_CP007032.1"/>
</dbReference>
<dbReference type="HOGENOM" id="CLU_027799_2_1_9"/>
<reference evidence="2 3" key="1">
    <citation type="submission" date="2013-12" db="EMBL/GenBank/DDBJ databases">
        <authorList>
            <consortium name="DOE Joint Genome Institute"/>
            <person name="Smidt H."/>
            <person name="Huntemann M."/>
            <person name="Han J."/>
            <person name="Chen A."/>
            <person name="Kyrpides N."/>
            <person name="Mavromatis K."/>
            <person name="Markowitz V."/>
            <person name="Palaniappan K."/>
            <person name="Ivanova N."/>
            <person name="Schaumberg A."/>
            <person name="Pati A."/>
            <person name="Liolios K."/>
            <person name="Nordberg H.P."/>
            <person name="Cantor M.N."/>
            <person name="Hua S.X."/>
            <person name="Woyke T."/>
        </authorList>
    </citation>
    <scope>NUCLEOTIDE SEQUENCE [LARGE SCALE GENOMIC DNA]</scope>
    <source>
        <strain evidence="3">DSM 15288</strain>
    </source>
</reference>
<accession>W0E9Z9</accession>
<dbReference type="REBASE" id="384421">
    <property type="entry name" value="M.Dme15288DndCP"/>
</dbReference>